<organism evidence="9 10">
    <name type="scientific">Caldalkalibacillus uzonensis</name>
    <dbReference type="NCBI Taxonomy" id="353224"/>
    <lineage>
        <taxon>Bacteria</taxon>
        <taxon>Bacillati</taxon>
        <taxon>Bacillota</taxon>
        <taxon>Bacilli</taxon>
        <taxon>Bacillales</taxon>
        <taxon>Bacillaceae</taxon>
        <taxon>Caldalkalibacillus</taxon>
    </lineage>
</organism>
<keyword evidence="6 7" id="KW-0472">Membrane</keyword>
<dbReference type="Gene3D" id="3.30.240.20">
    <property type="entry name" value="bsu07140 like domains"/>
    <property type="match status" value="2"/>
</dbReference>
<dbReference type="PANTHER" id="PTHR34582:SF6">
    <property type="entry name" value="UPF0702 TRANSMEMBRANE PROTEIN YCAP"/>
    <property type="match status" value="1"/>
</dbReference>
<evidence type="ECO:0000313" key="10">
    <source>
        <dbReference type="Proteomes" id="UP001232445"/>
    </source>
</evidence>
<sequence length="243" mass="27369">MELVKELLILLGRIITIIPLLLIITLLMGKRSIGELPVFDFLIIITLGAVVGADIADIDIKHIHTAVAVLAIGLFQVIVAKWKISNRKVGRWLTFEPTPVVYNGQLLVDNMHRIRYSIDNVLQMLREKDVFDINDVELALIEPNGRLTVHRKPTKANVTIEDMGIAKASPGIAYPVIVEGKTYHDVLDKLGLDEEWLNRQLSNLNIRDVDDIFFASVTEQGILHVTLNNDQMRLENEAPPLHH</sequence>
<accession>A0ABU0CVJ8</accession>
<evidence type="ECO:0000256" key="2">
    <source>
        <dbReference type="ARBA" id="ARBA00006448"/>
    </source>
</evidence>
<dbReference type="EMBL" id="JAUSUQ010000014">
    <property type="protein sequence ID" value="MDQ0340450.1"/>
    <property type="molecule type" value="Genomic_DNA"/>
</dbReference>
<comment type="subcellular location">
    <subcellularLocation>
        <location evidence="1">Cell membrane</location>
        <topology evidence="1">Multi-pass membrane protein</topology>
    </subcellularLocation>
</comment>
<comment type="caution">
    <text evidence="9">The sequence shown here is derived from an EMBL/GenBank/DDBJ whole genome shotgun (WGS) entry which is preliminary data.</text>
</comment>
<name>A0ABU0CVJ8_9BACI</name>
<evidence type="ECO:0000256" key="7">
    <source>
        <dbReference type="SAM" id="Phobius"/>
    </source>
</evidence>
<gene>
    <name evidence="9" type="ORF">J2S00_003265</name>
</gene>
<keyword evidence="10" id="KW-1185">Reference proteome</keyword>
<evidence type="ECO:0000256" key="3">
    <source>
        <dbReference type="ARBA" id="ARBA00022475"/>
    </source>
</evidence>
<proteinExistence type="inferred from homology"/>
<evidence type="ECO:0000256" key="4">
    <source>
        <dbReference type="ARBA" id="ARBA00022692"/>
    </source>
</evidence>
<dbReference type="InterPro" id="IPR023090">
    <property type="entry name" value="UPF0702_alpha/beta_dom_sf"/>
</dbReference>
<dbReference type="Proteomes" id="UP001232445">
    <property type="component" value="Unassembled WGS sequence"/>
</dbReference>
<dbReference type="Pfam" id="PF04239">
    <property type="entry name" value="DUF421"/>
    <property type="match status" value="1"/>
</dbReference>
<feature type="transmembrane region" description="Helical" evidence="7">
    <location>
        <begin position="36"/>
        <end position="56"/>
    </location>
</feature>
<keyword evidence="3" id="KW-1003">Cell membrane</keyword>
<reference evidence="9 10" key="1">
    <citation type="submission" date="2023-07" db="EMBL/GenBank/DDBJ databases">
        <title>Genomic Encyclopedia of Type Strains, Phase IV (KMG-IV): sequencing the most valuable type-strain genomes for metagenomic binning, comparative biology and taxonomic classification.</title>
        <authorList>
            <person name="Goeker M."/>
        </authorList>
    </citation>
    <scope>NUCLEOTIDE SEQUENCE [LARGE SCALE GENOMIC DNA]</scope>
    <source>
        <strain evidence="9 10">DSM 17740</strain>
    </source>
</reference>
<dbReference type="RefSeq" id="WP_307342100.1">
    <property type="nucleotide sequence ID" value="NZ_JAUSUQ010000014.1"/>
</dbReference>
<keyword evidence="5 7" id="KW-1133">Transmembrane helix</keyword>
<comment type="similarity">
    <text evidence="2">Belongs to the UPF0702 family.</text>
</comment>
<evidence type="ECO:0000256" key="5">
    <source>
        <dbReference type="ARBA" id="ARBA00022989"/>
    </source>
</evidence>
<feature type="domain" description="YetF C-terminal" evidence="8">
    <location>
        <begin position="85"/>
        <end position="217"/>
    </location>
</feature>
<feature type="transmembrane region" description="Helical" evidence="7">
    <location>
        <begin position="62"/>
        <end position="82"/>
    </location>
</feature>
<evidence type="ECO:0000313" key="9">
    <source>
        <dbReference type="EMBL" id="MDQ0340450.1"/>
    </source>
</evidence>
<evidence type="ECO:0000256" key="1">
    <source>
        <dbReference type="ARBA" id="ARBA00004651"/>
    </source>
</evidence>
<protein>
    <submittedName>
        <fullName evidence="9">Uncharacterized membrane protein YcaP (DUF421 family)</fullName>
    </submittedName>
</protein>
<feature type="transmembrane region" description="Helical" evidence="7">
    <location>
        <begin position="6"/>
        <end position="29"/>
    </location>
</feature>
<dbReference type="PANTHER" id="PTHR34582">
    <property type="entry name" value="UPF0702 TRANSMEMBRANE PROTEIN YCAP"/>
    <property type="match status" value="1"/>
</dbReference>
<evidence type="ECO:0000259" key="8">
    <source>
        <dbReference type="Pfam" id="PF04239"/>
    </source>
</evidence>
<dbReference type="InterPro" id="IPR007353">
    <property type="entry name" value="DUF421"/>
</dbReference>
<keyword evidence="4 7" id="KW-0812">Transmembrane</keyword>
<evidence type="ECO:0000256" key="6">
    <source>
        <dbReference type="ARBA" id="ARBA00023136"/>
    </source>
</evidence>